<organism evidence="2 3">
    <name type="scientific">Portunus trituberculatus</name>
    <name type="common">Swimming crab</name>
    <name type="synonym">Neptunus trituberculatus</name>
    <dbReference type="NCBI Taxonomy" id="210409"/>
    <lineage>
        <taxon>Eukaryota</taxon>
        <taxon>Metazoa</taxon>
        <taxon>Ecdysozoa</taxon>
        <taxon>Arthropoda</taxon>
        <taxon>Crustacea</taxon>
        <taxon>Multicrustacea</taxon>
        <taxon>Malacostraca</taxon>
        <taxon>Eumalacostraca</taxon>
        <taxon>Eucarida</taxon>
        <taxon>Decapoda</taxon>
        <taxon>Pleocyemata</taxon>
        <taxon>Brachyura</taxon>
        <taxon>Eubrachyura</taxon>
        <taxon>Portunoidea</taxon>
        <taxon>Portunidae</taxon>
        <taxon>Portuninae</taxon>
        <taxon>Portunus</taxon>
    </lineage>
</organism>
<gene>
    <name evidence="2" type="ORF">E2C01_067716</name>
</gene>
<feature type="region of interest" description="Disordered" evidence="1">
    <location>
        <begin position="1"/>
        <end position="67"/>
    </location>
</feature>
<accession>A0A5B7HUE8</accession>
<keyword evidence="3" id="KW-1185">Reference proteome</keyword>
<proteinExistence type="predicted"/>
<evidence type="ECO:0000313" key="3">
    <source>
        <dbReference type="Proteomes" id="UP000324222"/>
    </source>
</evidence>
<evidence type="ECO:0000256" key="1">
    <source>
        <dbReference type="SAM" id="MobiDB-lite"/>
    </source>
</evidence>
<evidence type="ECO:0000313" key="2">
    <source>
        <dbReference type="EMBL" id="MPC73389.1"/>
    </source>
</evidence>
<name>A0A5B7HUE8_PORTR</name>
<protein>
    <submittedName>
        <fullName evidence="2">Uncharacterized protein</fullName>
    </submittedName>
</protein>
<sequence length="89" mass="9797">MLTLTGLPATRHTRPRTPTPSETNKDTPSSSYTPQGLFPTPTLTPKHPQQTSYPPPPPPPPPLRSYHTPLFVSHIRSIPFLLPSTSFST</sequence>
<comment type="caution">
    <text evidence="2">The sequence shown here is derived from an EMBL/GenBank/DDBJ whole genome shotgun (WGS) entry which is preliminary data.</text>
</comment>
<dbReference type="Proteomes" id="UP000324222">
    <property type="component" value="Unassembled WGS sequence"/>
</dbReference>
<reference evidence="2 3" key="1">
    <citation type="submission" date="2019-05" db="EMBL/GenBank/DDBJ databases">
        <title>Another draft genome of Portunus trituberculatus and its Hox gene families provides insights of decapod evolution.</title>
        <authorList>
            <person name="Jeong J.-H."/>
            <person name="Song I."/>
            <person name="Kim S."/>
            <person name="Choi T."/>
            <person name="Kim D."/>
            <person name="Ryu S."/>
            <person name="Kim W."/>
        </authorList>
    </citation>
    <scope>NUCLEOTIDE SEQUENCE [LARGE SCALE GENOMIC DNA]</scope>
    <source>
        <tissue evidence="2">Muscle</tissue>
    </source>
</reference>
<feature type="compositionally biased region" description="Pro residues" evidence="1">
    <location>
        <begin position="53"/>
        <end position="63"/>
    </location>
</feature>
<dbReference type="AlphaFoldDB" id="A0A5B7HUE8"/>
<feature type="compositionally biased region" description="Polar residues" evidence="1">
    <location>
        <begin position="41"/>
        <end position="52"/>
    </location>
</feature>
<dbReference type="EMBL" id="VSRR010036690">
    <property type="protein sequence ID" value="MPC73389.1"/>
    <property type="molecule type" value="Genomic_DNA"/>
</dbReference>